<dbReference type="Gene3D" id="2.120.10.30">
    <property type="entry name" value="TolB, C-terminal domain"/>
    <property type="match status" value="1"/>
</dbReference>
<proteinExistence type="predicted"/>
<reference evidence="4" key="1">
    <citation type="submission" date="2011-06" db="EMBL/GenBank/DDBJ databases">
        <title>Complete genome sequence of Paenibacillus mucilaginosus KNP414.</title>
        <authorList>
            <person name="Wang J."/>
            <person name="Hu S."/>
            <person name="Hu X."/>
            <person name="Zhang B."/>
            <person name="Dong D."/>
            <person name="Zhang S."/>
            <person name="Zhao K."/>
            <person name="Wu D."/>
        </authorList>
    </citation>
    <scope>NUCLEOTIDE SEQUENCE [LARGE SCALE GENOMIC DNA]</scope>
    <source>
        <strain evidence="4">KNP414</strain>
    </source>
</reference>
<dbReference type="InterPro" id="IPR011042">
    <property type="entry name" value="6-blade_b-propeller_TolB-like"/>
</dbReference>
<accession>F8FEX9</accession>
<dbReference type="Proteomes" id="UP000006620">
    <property type="component" value="Chromosome"/>
</dbReference>
<protein>
    <submittedName>
        <fullName evidence="3">Glucose sorbosone dehydrogenase</fullName>
    </submittedName>
</protein>
<organism evidence="3 4">
    <name type="scientific">Paenibacillus mucilaginosus (strain KNP414)</name>
    <dbReference type="NCBI Taxonomy" id="1036673"/>
    <lineage>
        <taxon>Bacteria</taxon>
        <taxon>Bacillati</taxon>
        <taxon>Bacillota</taxon>
        <taxon>Bacilli</taxon>
        <taxon>Bacillales</taxon>
        <taxon>Paenibacillaceae</taxon>
        <taxon>Paenibacillus</taxon>
    </lineage>
</organism>
<feature type="chain" id="PRO_5039359717" evidence="1">
    <location>
        <begin position="24"/>
        <end position="398"/>
    </location>
</feature>
<evidence type="ECO:0000259" key="2">
    <source>
        <dbReference type="Pfam" id="PF07995"/>
    </source>
</evidence>
<dbReference type="PATRIC" id="fig|1036673.3.peg.7203"/>
<feature type="domain" description="Glucose/Sorbosone dehydrogenase" evidence="2">
    <location>
        <begin position="61"/>
        <end position="378"/>
    </location>
</feature>
<dbReference type="EMBL" id="CP002869">
    <property type="protein sequence ID" value="AEI46214.1"/>
    <property type="molecule type" value="Genomic_DNA"/>
</dbReference>
<sequence>MMLSLRWTAALLAGVLALGGCEAPGTKPAPAAGTAPAPGSGAADAPAAAVPYTQEVVATGLNVPWEIAFAPDGRIFFTERGGSLRVIRDGKLAAEPVFTFDKTLYKEGEAGLLGFTLDPRFAVNGYIYVYHTYTRDGKPVNQVVRLKESGGRIGMDKVILDGLPAARTHDGGRVKFGPDGMLYVTNGDAGTPSNAQDLQVLAGKIFRIAPDGSIPKDNPFPGSPVYSLGHRNPQGLAWHPVTGRLYSTEHGQTAHDELNLIEPGANYGWPLLQGDETAVKPGDEGKLGPGPLKKPLAHSGEETWAPSGITFVTKGPWANALLAANLRGTQVLRFTLAADGSSVHSIDTLLKGELGRLRAVAEGPDGSLYVLTNNRDGRGNPQKDDDKIIRLKPAGGVK</sequence>
<evidence type="ECO:0000313" key="3">
    <source>
        <dbReference type="EMBL" id="AEI46214.1"/>
    </source>
</evidence>
<dbReference type="HOGENOM" id="CLU_012253_0_0_9"/>
<dbReference type="SUPFAM" id="SSF50952">
    <property type="entry name" value="Soluble quinoprotein glucose dehydrogenase"/>
    <property type="match status" value="1"/>
</dbReference>
<dbReference type="PANTHER" id="PTHR19328">
    <property type="entry name" value="HEDGEHOG-INTERACTING PROTEIN"/>
    <property type="match status" value="1"/>
</dbReference>
<feature type="signal peptide" evidence="1">
    <location>
        <begin position="1"/>
        <end position="23"/>
    </location>
</feature>
<keyword evidence="1" id="KW-0732">Signal</keyword>
<dbReference type="KEGG" id="pms:KNP414_07728"/>
<gene>
    <name evidence="3" type="ordered locus">KNP414_07728</name>
</gene>
<name>F8FEX9_PAEMK</name>
<reference evidence="3 4" key="2">
    <citation type="journal article" date="2013" name="Genome Announc.">
        <title>Genome Sequence of Growth-Improving Paenibacillus mucilaginosus Strain KNP414.</title>
        <authorList>
            <person name="Lu J.J."/>
            <person name="Wang J.F."/>
            <person name="Hu X.F."/>
        </authorList>
    </citation>
    <scope>NUCLEOTIDE SEQUENCE [LARGE SCALE GENOMIC DNA]</scope>
    <source>
        <strain evidence="3 4">KNP414</strain>
    </source>
</reference>
<dbReference type="AlphaFoldDB" id="F8FEX9"/>
<dbReference type="InterPro" id="IPR012938">
    <property type="entry name" value="Glc/Sorbosone_DH"/>
</dbReference>
<evidence type="ECO:0000256" key="1">
    <source>
        <dbReference type="SAM" id="SignalP"/>
    </source>
</evidence>
<evidence type="ECO:0000313" key="4">
    <source>
        <dbReference type="Proteomes" id="UP000006620"/>
    </source>
</evidence>
<dbReference type="InterPro" id="IPR011041">
    <property type="entry name" value="Quinoprot_gluc/sorb_DH_b-prop"/>
</dbReference>
<dbReference type="PROSITE" id="PS51257">
    <property type="entry name" value="PROKAR_LIPOPROTEIN"/>
    <property type="match status" value="1"/>
</dbReference>
<dbReference type="PANTHER" id="PTHR19328:SF13">
    <property type="entry name" value="HIPL1 PROTEIN"/>
    <property type="match status" value="1"/>
</dbReference>
<dbReference type="Pfam" id="PF07995">
    <property type="entry name" value="GSDH"/>
    <property type="match status" value="1"/>
</dbReference>